<protein>
    <recommendedName>
        <fullName evidence="1">DUF1618 domain-containing protein</fullName>
    </recommendedName>
</protein>
<dbReference type="EMBL" id="CM029041">
    <property type="protein sequence ID" value="KAG2630277.1"/>
    <property type="molecule type" value="Genomic_DNA"/>
</dbReference>
<comment type="caution">
    <text evidence="2">The sequence shown here is derived from an EMBL/GenBank/DDBJ whole genome shotgun (WGS) entry which is preliminary data.</text>
</comment>
<organism evidence="2 3">
    <name type="scientific">Panicum virgatum</name>
    <name type="common">Blackwell switchgrass</name>
    <dbReference type="NCBI Taxonomy" id="38727"/>
    <lineage>
        <taxon>Eukaryota</taxon>
        <taxon>Viridiplantae</taxon>
        <taxon>Streptophyta</taxon>
        <taxon>Embryophyta</taxon>
        <taxon>Tracheophyta</taxon>
        <taxon>Spermatophyta</taxon>
        <taxon>Magnoliopsida</taxon>
        <taxon>Liliopsida</taxon>
        <taxon>Poales</taxon>
        <taxon>Poaceae</taxon>
        <taxon>PACMAD clade</taxon>
        <taxon>Panicoideae</taxon>
        <taxon>Panicodae</taxon>
        <taxon>Paniceae</taxon>
        <taxon>Panicinae</taxon>
        <taxon>Panicum</taxon>
        <taxon>Panicum sect. Hiantes</taxon>
    </lineage>
</organism>
<keyword evidence="3" id="KW-1185">Reference proteome</keyword>
<reference evidence="2" key="1">
    <citation type="submission" date="2020-05" db="EMBL/GenBank/DDBJ databases">
        <title>WGS assembly of Panicum virgatum.</title>
        <authorList>
            <person name="Lovell J.T."/>
            <person name="Jenkins J."/>
            <person name="Shu S."/>
            <person name="Juenger T.E."/>
            <person name="Schmutz J."/>
        </authorList>
    </citation>
    <scope>NUCLEOTIDE SEQUENCE</scope>
    <source>
        <strain evidence="2">AP13</strain>
    </source>
</reference>
<proteinExistence type="predicted"/>
<feature type="domain" description="DUF1618" evidence="1">
    <location>
        <begin position="184"/>
        <end position="304"/>
    </location>
</feature>
<gene>
    <name evidence="2" type="ORF">PVAP13_3KG481600</name>
</gene>
<sequence length="460" mass="50813">MPPPAQERWAILAGIPKVVATEKAMGVRPPVSSSISVAVAEPPYASVLTVPTRVSSAANNLWYPYVAAADPSGMILLSATQPFTNFSCVVSYHLCDAPTGKVAAIPRHFQPMGLHGDNVGLLRRGREFMVAELRPAGHGSGRATLLCFTAGKYDWVEKKLTYFPPLDRHYFGEGVISHGGMLWWVDLSYGLLACDPFADAKELLYVALPSVLDELPSDPVSRGMNRCVKVSGGRLRYVQIHGCPNAPVVTMWALADPPCAGDWVLERSLPLADVWADQSYLDTTLPQSIPALALLHPTNPDNVYFFISSCIFAVDMRMRKVVEFGDFWMPKPPPHLKRSSHFVHVWRNDPSCRPDILPSCFSKDRFSVGPDVKKMIKRFAAAQSRSTAAKPVPFAAAQSRLTAVKPDTHDKGIKLKRVRDHDDILKEELEAKRMKLEAVFAEVIESRKKKLMGSVTMKVP</sequence>
<dbReference type="InterPro" id="IPR011676">
    <property type="entry name" value="DUF1618"/>
</dbReference>
<accession>A0A8T0V7D2</accession>
<evidence type="ECO:0000313" key="3">
    <source>
        <dbReference type="Proteomes" id="UP000823388"/>
    </source>
</evidence>
<dbReference type="AlphaFoldDB" id="A0A8T0V7D2"/>
<evidence type="ECO:0000313" key="2">
    <source>
        <dbReference type="EMBL" id="KAG2630277.1"/>
    </source>
</evidence>
<dbReference type="OrthoDB" id="581861at2759"/>
<dbReference type="Proteomes" id="UP000823388">
    <property type="component" value="Chromosome 3K"/>
</dbReference>
<dbReference type="PANTHER" id="PTHR33086:SF46">
    <property type="entry name" value="EXPRESSED PROTEIN"/>
    <property type="match status" value="1"/>
</dbReference>
<dbReference type="PANTHER" id="PTHR33086">
    <property type="entry name" value="OS05G0468200 PROTEIN-RELATED"/>
    <property type="match status" value="1"/>
</dbReference>
<name>A0A8T0V7D2_PANVG</name>
<dbReference type="Pfam" id="PF07762">
    <property type="entry name" value="DUF1618"/>
    <property type="match status" value="1"/>
</dbReference>
<evidence type="ECO:0000259" key="1">
    <source>
        <dbReference type="Pfam" id="PF07762"/>
    </source>
</evidence>